<organism evidence="1 2">
    <name type="scientific">Zarea fungicola</name>
    <dbReference type="NCBI Taxonomy" id="93591"/>
    <lineage>
        <taxon>Eukaryota</taxon>
        <taxon>Fungi</taxon>
        <taxon>Dikarya</taxon>
        <taxon>Ascomycota</taxon>
        <taxon>Pezizomycotina</taxon>
        <taxon>Sordariomycetes</taxon>
        <taxon>Hypocreomycetidae</taxon>
        <taxon>Hypocreales</taxon>
        <taxon>Cordycipitaceae</taxon>
        <taxon>Zarea</taxon>
    </lineage>
</organism>
<proteinExistence type="predicted"/>
<sequence length="185" mass="20178">MGLSAFVTSVRATPVCPGSATPAAFEELPSSLHQEYHAGNFWQDIEQIRVTLALYPLSIDGKNFETFDSIFTEDAVLNYTAPLNVMRGLPNIKATIKESLANLTTLHHYGTQVIEALSPNTARAVTYVIANHFAISDLSRVAYAYGQFQDYLVKLPAGDWKICARAMAFNGPIIGDSSILPISLP</sequence>
<name>A0ACC1NVU6_9HYPO</name>
<reference evidence="1" key="1">
    <citation type="submission" date="2022-08" db="EMBL/GenBank/DDBJ databases">
        <title>Genome Sequence of Lecanicillium fungicola.</title>
        <authorList>
            <person name="Buettner E."/>
        </authorList>
    </citation>
    <scope>NUCLEOTIDE SEQUENCE</scope>
    <source>
        <strain evidence="1">Babe33</strain>
    </source>
</reference>
<dbReference type="Proteomes" id="UP001143910">
    <property type="component" value="Unassembled WGS sequence"/>
</dbReference>
<keyword evidence="2" id="KW-1185">Reference proteome</keyword>
<evidence type="ECO:0000313" key="1">
    <source>
        <dbReference type="EMBL" id="KAJ2982981.1"/>
    </source>
</evidence>
<accession>A0ACC1NVU6</accession>
<dbReference type="EMBL" id="JANJQO010000049">
    <property type="protein sequence ID" value="KAJ2982981.1"/>
    <property type="molecule type" value="Genomic_DNA"/>
</dbReference>
<comment type="caution">
    <text evidence="1">The sequence shown here is derived from an EMBL/GenBank/DDBJ whole genome shotgun (WGS) entry which is preliminary data.</text>
</comment>
<gene>
    <name evidence="1" type="ORF">NQ176_g1024</name>
</gene>
<evidence type="ECO:0000313" key="2">
    <source>
        <dbReference type="Proteomes" id="UP001143910"/>
    </source>
</evidence>
<protein>
    <submittedName>
        <fullName evidence="1">Uncharacterized protein</fullName>
    </submittedName>
</protein>